<keyword evidence="12" id="KW-1185">Reference proteome</keyword>
<keyword evidence="8" id="KW-0807">Transducer</keyword>
<feature type="domain" description="Methuselah N-terminal" evidence="10">
    <location>
        <begin position="53"/>
        <end position="170"/>
    </location>
</feature>
<feature type="chain" id="PRO_5043811039" description="Methuselah N-terminal domain-containing protein" evidence="9">
    <location>
        <begin position="17"/>
        <end position="206"/>
    </location>
</feature>
<reference evidence="11 12" key="1">
    <citation type="submission" date="2023-03" db="EMBL/GenBank/DDBJ databases">
        <title>Genome insight into feeding habits of ladybird beetles.</title>
        <authorList>
            <person name="Li H.-S."/>
            <person name="Huang Y.-H."/>
            <person name="Pang H."/>
        </authorList>
    </citation>
    <scope>NUCLEOTIDE SEQUENCE [LARGE SCALE GENOMIC DNA]</scope>
    <source>
        <strain evidence="11">SYSU_2023b</strain>
        <tissue evidence="11">Whole body</tissue>
    </source>
</reference>
<dbReference type="InterPro" id="IPR010596">
    <property type="entry name" value="Methuselah_N_dom"/>
</dbReference>
<dbReference type="GO" id="GO:0008528">
    <property type="term" value="F:G protein-coupled peptide receptor activity"/>
    <property type="evidence" value="ECO:0007669"/>
    <property type="project" value="TreeGrafter"/>
</dbReference>
<keyword evidence="3" id="KW-0812">Transmembrane</keyword>
<evidence type="ECO:0000259" key="10">
    <source>
        <dbReference type="Pfam" id="PF06652"/>
    </source>
</evidence>
<dbReference type="EMBL" id="JARQZJ010000006">
    <property type="protein sequence ID" value="KAK9871561.1"/>
    <property type="molecule type" value="Genomic_DNA"/>
</dbReference>
<gene>
    <name evidence="11" type="ORF">WA026_012942</name>
</gene>
<keyword evidence="5" id="KW-1133">Transmembrane helix</keyword>
<protein>
    <recommendedName>
        <fullName evidence="10">Methuselah N-terminal domain-containing protein</fullName>
    </recommendedName>
</protein>
<keyword evidence="4 9" id="KW-0732">Signal</keyword>
<dbReference type="InterPro" id="IPR023311">
    <property type="entry name" value="Methusela_ecto_dom_2"/>
</dbReference>
<dbReference type="GO" id="GO:0012505">
    <property type="term" value="C:endomembrane system"/>
    <property type="evidence" value="ECO:0007669"/>
    <property type="project" value="UniProtKB-SubCell"/>
</dbReference>
<dbReference type="Pfam" id="PF06652">
    <property type="entry name" value="Methuselah_N"/>
    <property type="match status" value="1"/>
</dbReference>
<evidence type="ECO:0000256" key="8">
    <source>
        <dbReference type="ARBA" id="ARBA00023224"/>
    </source>
</evidence>
<evidence type="ECO:0000256" key="3">
    <source>
        <dbReference type="ARBA" id="ARBA00022692"/>
    </source>
</evidence>
<dbReference type="GO" id="GO:0005886">
    <property type="term" value="C:plasma membrane"/>
    <property type="evidence" value="ECO:0007669"/>
    <property type="project" value="TreeGrafter"/>
</dbReference>
<keyword evidence="7" id="KW-0675">Receptor</keyword>
<organism evidence="11 12">
    <name type="scientific">Henosepilachna vigintioctopunctata</name>
    <dbReference type="NCBI Taxonomy" id="420089"/>
    <lineage>
        <taxon>Eukaryota</taxon>
        <taxon>Metazoa</taxon>
        <taxon>Ecdysozoa</taxon>
        <taxon>Arthropoda</taxon>
        <taxon>Hexapoda</taxon>
        <taxon>Insecta</taxon>
        <taxon>Pterygota</taxon>
        <taxon>Neoptera</taxon>
        <taxon>Endopterygota</taxon>
        <taxon>Coleoptera</taxon>
        <taxon>Polyphaga</taxon>
        <taxon>Cucujiformia</taxon>
        <taxon>Coccinelloidea</taxon>
        <taxon>Coccinellidae</taxon>
        <taxon>Epilachninae</taxon>
        <taxon>Epilachnini</taxon>
        <taxon>Henosepilachna</taxon>
    </lineage>
</organism>
<evidence type="ECO:0000313" key="12">
    <source>
        <dbReference type="Proteomes" id="UP001431783"/>
    </source>
</evidence>
<name>A0AAW1TV03_9CUCU</name>
<dbReference type="PANTHER" id="PTHR47154:SF2">
    <property type="entry name" value="G-PROTEIN COUPLED RECEPTOR MTH-RELATED"/>
    <property type="match status" value="1"/>
</dbReference>
<dbReference type="AlphaFoldDB" id="A0AAW1TV03"/>
<proteinExistence type="inferred from homology"/>
<evidence type="ECO:0000256" key="5">
    <source>
        <dbReference type="ARBA" id="ARBA00022989"/>
    </source>
</evidence>
<comment type="caution">
    <text evidence="11">The sequence shown here is derived from an EMBL/GenBank/DDBJ whole genome shotgun (WGS) entry which is preliminary data.</text>
</comment>
<evidence type="ECO:0000256" key="2">
    <source>
        <dbReference type="ARBA" id="ARBA00008979"/>
    </source>
</evidence>
<dbReference type="Gene3D" id="2.170.180.11">
    <property type="entry name" value="Methuselah ectodomain, domain 2"/>
    <property type="match status" value="1"/>
</dbReference>
<evidence type="ECO:0000256" key="7">
    <source>
        <dbReference type="ARBA" id="ARBA00023170"/>
    </source>
</evidence>
<keyword evidence="6" id="KW-0297">G-protein coupled receptor</keyword>
<keyword evidence="5" id="KW-0472">Membrane</keyword>
<comment type="similarity">
    <text evidence="2">Belongs to the G-protein coupled receptor 2 family. Mth subfamily.</text>
</comment>
<dbReference type="SUPFAM" id="SSF63877">
    <property type="entry name" value="Methuselah ectodomain"/>
    <property type="match status" value="1"/>
</dbReference>
<accession>A0AAW1TV03</accession>
<comment type="subcellular location">
    <subcellularLocation>
        <location evidence="1">Endomembrane system</location>
        <topology evidence="1">Multi-pass membrane protein</topology>
    </subcellularLocation>
</comment>
<evidence type="ECO:0000256" key="4">
    <source>
        <dbReference type="ARBA" id="ARBA00022729"/>
    </source>
</evidence>
<sequence length="206" mass="23711">MQIILIISLIGVSAYGQKELCNSSLSVDITNGEKIDGKILKNRVSYNASNYFEMNGMIYGCPCNFKTCITKCCEMGEVMINRTCTKSNLKMKIPIHRKYDFLHHIHVENDTFNKEDYFFIQNRCKSSVQLDPNIYPETDKFFVQENGSLYTPDFEMGTPKFSERYCVDIFQDESIDGKLLALLCVPDDMNKDIYEQLEDGIHITGQ</sequence>
<dbReference type="InterPro" id="IPR036272">
    <property type="entry name" value="Methuselah_N_sf"/>
</dbReference>
<evidence type="ECO:0000256" key="1">
    <source>
        <dbReference type="ARBA" id="ARBA00004127"/>
    </source>
</evidence>
<feature type="signal peptide" evidence="9">
    <location>
        <begin position="1"/>
        <end position="16"/>
    </location>
</feature>
<evidence type="ECO:0000256" key="9">
    <source>
        <dbReference type="SAM" id="SignalP"/>
    </source>
</evidence>
<dbReference type="InterPro" id="IPR051384">
    <property type="entry name" value="Mth_GPCR"/>
</dbReference>
<dbReference type="PANTHER" id="PTHR47154">
    <property type="entry name" value="G-PROTEIN COUPLED RECEPTOR MTH-RELATED"/>
    <property type="match status" value="1"/>
</dbReference>
<evidence type="ECO:0000256" key="6">
    <source>
        <dbReference type="ARBA" id="ARBA00023040"/>
    </source>
</evidence>
<evidence type="ECO:0000313" key="11">
    <source>
        <dbReference type="EMBL" id="KAK9871561.1"/>
    </source>
</evidence>
<dbReference type="Proteomes" id="UP001431783">
    <property type="component" value="Unassembled WGS sequence"/>
</dbReference>